<name>A0A382CV71_9ZZZZ</name>
<organism evidence="2">
    <name type="scientific">marine metagenome</name>
    <dbReference type="NCBI Taxonomy" id="408172"/>
    <lineage>
        <taxon>unclassified sequences</taxon>
        <taxon>metagenomes</taxon>
        <taxon>ecological metagenomes</taxon>
    </lineage>
</organism>
<evidence type="ECO:0000256" key="1">
    <source>
        <dbReference type="SAM" id="MobiDB-lite"/>
    </source>
</evidence>
<feature type="compositionally biased region" description="Polar residues" evidence="1">
    <location>
        <begin position="32"/>
        <end position="43"/>
    </location>
</feature>
<dbReference type="EMBL" id="UINC01036052">
    <property type="protein sequence ID" value="SVB29421.1"/>
    <property type="molecule type" value="Genomic_DNA"/>
</dbReference>
<feature type="region of interest" description="Disordered" evidence="1">
    <location>
        <begin position="1"/>
        <end position="43"/>
    </location>
</feature>
<gene>
    <name evidence="2" type="ORF">METZ01_LOCUS182275</name>
</gene>
<proteinExistence type="predicted"/>
<protein>
    <submittedName>
        <fullName evidence="2">Uncharacterized protein</fullName>
    </submittedName>
</protein>
<reference evidence="2" key="1">
    <citation type="submission" date="2018-05" db="EMBL/GenBank/DDBJ databases">
        <authorList>
            <person name="Lanie J.A."/>
            <person name="Ng W.-L."/>
            <person name="Kazmierczak K.M."/>
            <person name="Andrzejewski T.M."/>
            <person name="Davidsen T.M."/>
            <person name="Wayne K.J."/>
            <person name="Tettelin H."/>
            <person name="Glass J.I."/>
            <person name="Rusch D."/>
            <person name="Podicherti R."/>
            <person name="Tsui H.-C.T."/>
            <person name="Winkler M.E."/>
        </authorList>
    </citation>
    <scope>NUCLEOTIDE SEQUENCE</scope>
</reference>
<dbReference type="AlphaFoldDB" id="A0A382CV71"/>
<accession>A0A382CV71</accession>
<evidence type="ECO:0000313" key="2">
    <source>
        <dbReference type="EMBL" id="SVB29421.1"/>
    </source>
</evidence>
<sequence>MAQASLGRHRACGKQEDDLQPNDIWRVRQDTRTGSTEKVQAVR</sequence>